<reference evidence="5 6" key="1">
    <citation type="submission" date="2018-06" db="EMBL/GenBank/DDBJ databases">
        <authorList>
            <consortium name="Pathogen Informatics"/>
            <person name="Doyle S."/>
        </authorList>
    </citation>
    <scope>NUCLEOTIDE SEQUENCE [LARGE SCALE GENOMIC DNA]</scope>
    <source>
        <strain evidence="5 6">NCTC10865</strain>
    </source>
</reference>
<gene>
    <name evidence="5" type="primary">ompA_1</name>
    <name evidence="5" type="ORF">NCTC10865_03968</name>
</gene>
<keyword evidence="2" id="KW-0626">Porin</keyword>
<evidence type="ECO:0000256" key="3">
    <source>
        <dbReference type="SAM" id="SignalP"/>
    </source>
</evidence>
<feature type="signal peptide" evidence="3">
    <location>
        <begin position="1"/>
        <end position="21"/>
    </location>
</feature>
<dbReference type="GO" id="GO:0009279">
    <property type="term" value="C:cell outer membrane"/>
    <property type="evidence" value="ECO:0007669"/>
    <property type="project" value="InterPro"/>
</dbReference>
<dbReference type="AlphaFoldDB" id="A0A376RL16"/>
<organism evidence="5 6">
    <name type="scientific">Escherichia coli</name>
    <dbReference type="NCBI Taxonomy" id="562"/>
    <lineage>
        <taxon>Bacteria</taxon>
        <taxon>Pseudomonadati</taxon>
        <taxon>Pseudomonadota</taxon>
        <taxon>Gammaproteobacteria</taxon>
        <taxon>Enterobacterales</taxon>
        <taxon>Enterobacteriaceae</taxon>
        <taxon>Escherichia</taxon>
    </lineage>
</organism>
<keyword evidence="2" id="KW-0813">Transport</keyword>
<evidence type="ECO:0000313" key="5">
    <source>
        <dbReference type="EMBL" id="STI18629.1"/>
    </source>
</evidence>
<feature type="domain" description="Outer membrane protein OmpA-like transmembrane" evidence="4">
    <location>
        <begin position="23"/>
        <end position="55"/>
    </location>
</feature>
<evidence type="ECO:0000256" key="2">
    <source>
        <dbReference type="ARBA" id="ARBA00023114"/>
    </source>
</evidence>
<accession>A0A376RL16</accession>
<dbReference type="GO" id="GO:0015288">
    <property type="term" value="F:porin activity"/>
    <property type="evidence" value="ECO:0007669"/>
    <property type="project" value="UniProtKB-KW"/>
</dbReference>
<keyword evidence="2" id="KW-0812">Transmembrane</keyword>
<evidence type="ECO:0000259" key="4">
    <source>
        <dbReference type="Pfam" id="PF01389"/>
    </source>
</evidence>
<dbReference type="InterPro" id="IPR000498">
    <property type="entry name" value="OmpA-like_TM_dom"/>
</dbReference>
<dbReference type="Pfam" id="PF01389">
    <property type="entry name" value="OmpA_membrane"/>
    <property type="match status" value="1"/>
</dbReference>
<dbReference type="Proteomes" id="UP000254159">
    <property type="component" value="Unassembled WGS sequence"/>
</dbReference>
<keyword evidence="3" id="KW-0732">Signal</keyword>
<keyword evidence="2" id="KW-0406">Ion transport</keyword>
<protein>
    <submittedName>
        <fullName evidence="5">Outer membrane protein A</fullName>
    </submittedName>
</protein>
<dbReference type="Gene3D" id="2.40.160.20">
    <property type="match status" value="1"/>
</dbReference>
<feature type="chain" id="PRO_5016696953" evidence="3">
    <location>
        <begin position="22"/>
        <end position="78"/>
    </location>
</feature>
<dbReference type="GO" id="GO:0046930">
    <property type="term" value="C:pore complex"/>
    <property type="evidence" value="ECO:0007669"/>
    <property type="project" value="UniProtKB-KW"/>
</dbReference>
<dbReference type="EMBL" id="UGCD01000002">
    <property type="protein sequence ID" value="STI18629.1"/>
    <property type="molecule type" value="Genomic_DNA"/>
</dbReference>
<evidence type="ECO:0000313" key="6">
    <source>
        <dbReference type="Proteomes" id="UP000254159"/>
    </source>
</evidence>
<proteinExistence type="inferred from homology"/>
<evidence type="ECO:0000256" key="1">
    <source>
        <dbReference type="ARBA" id="ARBA00005710"/>
    </source>
</evidence>
<name>A0A376RL16_ECOLX</name>
<sequence length="78" mass="8622">MKKTAIAIAVALAGFATVAQAAPKDNTWYTGAKLGWSQYHDTGLFLTMVRPTKTNWVQVLLVVTRLTRMLVLKWVTTG</sequence>
<comment type="similarity">
    <text evidence="1">Belongs to the outer membrane OOP (TC 1.B.6) superfamily. OmpA family.</text>
</comment>